<proteinExistence type="predicted"/>
<name>A0A8J6NFT5_9BACT</name>
<dbReference type="PANTHER" id="PTHR35841:SF1">
    <property type="entry name" value="PHOSPHONATES-BINDING PERIPLASMIC PROTEIN"/>
    <property type="match status" value="1"/>
</dbReference>
<evidence type="ECO:0000313" key="2">
    <source>
        <dbReference type="Proteomes" id="UP000614424"/>
    </source>
</evidence>
<dbReference type="SUPFAM" id="SSF53850">
    <property type="entry name" value="Periplasmic binding protein-like II"/>
    <property type="match status" value="1"/>
</dbReference>
<dbReference type="Proteomes" id="UP000614424">
    <property type="component" value="Unassembled WGS sequence"/>
</dbReference>
<dbReference type="Gene3D" id="3.40.190.10">
    <property type="entry name" value="Periplasmic binding protein-like II"/>
    <property type="match status" value="1"/>
</dbReference>
<sequence>MPIFIFCFFLTVFVSPRSTHADVSLSFGLYASDKPTVIVKQFRPIINYLESSLHEKLHEPVHIKIQVASSYEKGIRSLETGAVNFARFGPASYVEVKTRNQGVRIIAIESKKGSKRFNGIICVQKDSPIIQINDLKGKRFAFGDQLSTIGRYLSQQYLFENGIMAADLSSYDYLGRHDKVGYAVGIGQYDAGALKESTFEKLLKKGVPHTNVCKICGIGKSAM</sequence>
<gene>
    <name evidence="1" type="ORF">H8E41_14130</name>
</gene>
<organism evidence="1 2">
    <name type="scientific">Candidatus Desulfobia pelagia</name>
    <dbReference type="NCBI Taxonomy" id="2841692"/>
    <lineage>
        <taxon>Bacteria</taxon>
        <taxon>Pseudomonadati</taxon>
        <taxon>Thermodesulfobacteriota</taxon>
        <taxon>Desulfobulbia</taxon>
        <taxon>Desulfobulbales</taxon>
        <taxon>Desulfobulbaceae</taxon>
        <taxon>Candidatus Desulfobia</taxon>
    </lineage>
</organism>
<protein>
    <submittedName>
        <fullName evidence="1">PhnD/SsuA/transferrin family substrate-binding protein</fullName>
    </submittedName>
</protein>
<dbReference type="AlphaFoldDB" id="A0A8J6NFT5"/>
<dbReference type="PANTHER" id="PTHR35841">
    <property type="entry name" value="PHOSPHONATES-BINDING PERIPLASMIC PROTEIN"/>
    <property type="match status" value="1"/>
</dbReference>
<comment type="caution">
    <text evidence="1">The sequence shown here is derived from an EMBL/GenBank/DDBJ whole genome shotgun (WGS) entry which is preliminary data.</text>
</comment>
<accession>A0A8J6NFT5</accession>
<dbReference type="EMBL" id="JACNJZ010000216">
    <property type="protein sequence ID" value="MBC8319032.1"/>
    <property type="molecule type" value="Genomic_DNA"/>
</dbReference>
<dbReference type="Pfam" id="PF12974">
    <property type="entry name" value="Phosphonate-bd"/>
    <property type="match status" value="1"/>
</dbReference>
<feature type="non-terminal residue" evidence="1">
    <location>
        <position position="223"/>
    </location>
</feature>
<reference evidence="1 2" key="1">
    <citation type="submission" date="2020-08" db="EMBL/GenBank/DDBJ databases">
        <title>Bridging the membrane lipid divide: bacteria of the FCB group superphylum have the potential to synthesize archaeal ether lipids.</title>
        <authorList>
            <person name="Villanueva L."/>
            <person name="Von Meijenfeldt F.A.B."/>
            <person name="Westbye A.B."/>
            <person name="Yadav S."/>
            <person name="Hopmans E.C."/>
            <person name="Dutilh B.E."/>
            <person name="Sinninghe Damste J.S."/>
        </authorList>
    </citation>
    <scope>NUCLEOTIDE SEQUENCE [LARGE SCALE GENOMIC DNA]</scope>
    <source>
        <strain evidence="1">NIOZ-UU47</strain>
    </source>
</reference>
<evidence type="ECO:0000313" key="1">
    <source>
        <dbReference type="EMBL" id="MBC8319032.1"/>
    </source>
</evidence>